<name>I4C270_DESTA</name>
<dbReference type="EMBL" id="CP003360">
    <property type="protein sequence ID" value="AFM23661.1"/>
    <property type="molecule type" value="Genomic_DNA"/>
</dbReference>
<organism evidence="1 2">
    <name type="scientific">Desulfomonile tiedjei (strain ATCC 49306 / DSM 6799 / DCB-1)</name>
    <dbReference type="NCBI Taxonomy" id="706587"/>
    <lineage>
        <taxon>Bacteria</taxon>
        <taxon>Pseudomonadati</taxon>
        <taxon>Thermodesulfobacteriota</taxon>
        <taxon>Desulfomonilia</taxon>
        <taxon>Desulfomonilales</taxon>
        <taxon>Desulfomonilaceae</taxon>
        <taxon>Desulfomonile</taxon>
    </lineage>
</organism>
<dbReference type="PANTHER" id="PTHR36932:SF1">
    <property type="entry name" value="CAPSULAR POLYSACCHARIDE BIOSYNTHESIS PROTEIN"/>
    <property type="match status" value="1"/>
</dbReference>
<dbReference type="HOGENOM" id="CLU_035301_5_2_7"/>
<evidence type="ECO:0000313" key="1">
    <source>
        <dbReference type="EMBL" id="AFM23661.1"/>
    </source>
</evidence>
<dbReference type="RefSeq" id="WP_014808817.1">
    <property type="nucleotide sequence ID" value="NC_018025.1"/>
</dbReference>
<dbReference type="PANTHER" id="PTHR36932">
    <property type="entry name" value="CAPSULAR POLYSACCHARIDE BIOSYNTHESIS PROTEIN"/>
    <property type="match status" value="1"/>
</dbReference>
<sequence>MRGYLKSLFRNAPAPVVEWAQIAYHFLPARWRYGRSFTNAVRLLSESEHWAERDFIAYQERLLEPLLKHCYENVPYYRSVFQERGISPRDIQGISDLDKLPYLTKETVRKKQKGLLAENISFLDMEEAHTSGSSGTPLTFYMDRNTRPVDRALALRKLLWLGYKPGDRIAFFKGMPLANPAKFIRYFPGARELRISFHNSDDKRLNDMLDAMQYYRPDFIDAWPSCLYILAQWIAKTGRSIAPPRYILTASENLYPHIREKIEKTFHAPVIDWYGQEESVAIAMQCSQAKGYHIQPEMGVFELIPTDKPGLSEIVGTCLHNIAMPFLRYRTGDLAVKGDVQSCPCGRKHPLLEKVMGREADFVLTPERNLVSPLILDFAFIQLDEIREAQIIQEDIKTLRVRVVPWETLSESTRATLLREIRERLESPTMNIILDETDDIPRTEGGKRPFIISKLRTEDYL</sequence>
<dbReference type="OrthoDB" id="5484550at2"/>
<dbReference type="AlphaFoldDB" id="I4C270"/>
<dbReference type="InterPro" id="IPR042099">
    <property type="entry name" value="ANL_N_sf"/>
</dbReference>
<dbReference type="SUPFAM" id="SSF56801">
    <property type="entry name" value="Acetyl-CoA synthetase-like"/>
    <property type="match status" value="1"/>
</dbReference>
<reference evidence="2" key="1">
    <citation type="submission" date="2012-06" db="EMBL/GenBank/DDBJ databases">
        <title>Complete sequence of chromosome of Desulfomonile tiedjei DSM 6799.</title>
        <authorList>
            <person name="Lucas S."/>
            <person name="Copeland A."/>
            <person name="Lapidus A."/>
            <person name="Glavina del Rio T."/>
            <person name="Dalin E."/>
            <person name="Tice H."/>
            <person name="Bruce D."/>
            <person name="Goodwin L."/>
            <person name="Pitluck S."/>
            <person name="Peters L."/>
            <person name="Ovchinnikova G."/>
            <person name="Zeytun A."/>
            <person name="Lu M."/>
            <person name="Kyrpides N."/>
            <person name="Mavromatis K."/>
            <person name="Ivanova N."/>
            <person name="Brettin T."/>
            <person name="Detter J.C."/>
            <person name="Han C."/>
            <person name="Larimer F."/>
            <person name="Land M."/>
            <person name="Hauser L."/>
            <person name="Markowitz V."/>
            <person name="Cheng J.-F."/>
            <person name="Hugenholtz P."/>
            <person name="Woyke T."/>
            <person name="Wu D."/>
            <person name="Spring S."/>
            <person name="Schroeder M."/>
            <person name="Brambilla E."/>
            <person name="Klenk H.-P."/>
            <person name="Eisen J.A."/>
        </authorList>
    </citation>
    <scope>NUCLEOTIDE SEQUENCE [LARGE SCALE GENOMIC DNA]</scope>
    <source>
        <strain evidence="2">ATCC 49306 / DSM 6799 / DCB-1</strain>
    </source>
</reference>
<dbReference type="Gene3D" id="3.40.50.12780">
    <property type="entry name" value="N-terminal domain of ligase-like"/>
    <property type="match status" value="1"/>
</dbReference>
<protein>
    <submittedName>
        <fullName evidence="1">Coenzyme F390 synthetase</fullName>
    </submittedName>
</protein>
<dbReference type="Proteomes" id="UP000006055">
    <property type="component" value="Chromosome"/>
</dbReference>
<gene>
    <name evidence="1" type="ordered locus">Desti_0942</name>
</gene>
<dbReference type="STRING" id="706587.Desti_0942"/>
<evidence type="ECO:0000313" key="2">
    <source>
        <dbReference type="Proteomes" id="UP000006055"/>
    </source>
</evidence>
<dbReference type="InterPro" id="IPR053158">
    <property type="entry name" value="CapK_Type1_Caps_Biosynth"/>
</dbReference>
<proteinExistence type="predicted"/>
<dbReference type="eggNOG" id="COG1541">
    <property type="taxonomic scope" value="Bacteria"/>
</dbReference>
<dbReference type="KEGG" id="dti:Desti_0942"/>
<keyword evidence="2" id="KW-1185">Reference proteome</keyword>
<accession>I4C270</accession>